<dbReference type="InterPro" id="IPR051781">
    <property type="entry name" value="Metallo-dep_Hydrolase"/>
</dbReference>
<dbReference type="InterPro" id="IPR057744">
    <property type="entry name" value="OTAase-like"/>
</dbReference>
<dbReference type="Gene3D" id="3.20.20.140">
    <property type="entry name" value="Metal-dependent hydrolases"/>
    <property type="match status" value="1"/>
</dbReference>
<evidence type="ECO:0000259" key="1">
    <source>
        <dbReference type="Pfam" id="PF01979"/>
    </source>
</evidence>
<evidence type="ECO:0000313" key="3">
    <source>
        <dbReference type="Proteomes" id="UP000243799"/>
    </source>
</evidence>
<reference evidence="3" key="1">
    <citation type="submission" date="2016-10" db="EMBL/GenBank/DDBJ databases">
        <authorList>
            <person name="Varghese N."/>
            <person name="Submissions S."/>
        </authorList>
    </citation>
    <scope>NUCLEOTIDE SEQUENCE [LARGE SCALE GENOMIC DNA]</scope>
    <source>
        <strain evidence="3">CGMCC 4.3568</strain>
    </source>
</reference>
<dbReference type="SUPFAM" id="SSF51556">
    <property type="entry name" value="Metallo-dependent hydrolases"/>
    <property type="match status" value="1"/>
</dbReference>
<dbReference type="STRING" id="490629.SAMN05216266_110132"/>
<dbReference type="SUPFAM" id="SSF51338">
    <property type="entry name" value="Composite domain of metallo-dependent hydrolases"/>
    <property type="match status" value="1"/>
</dbReference>
<proteinExistence type="predicted"/>
<gene>
    <name evidence="2" type="ORF">SAMN05216266_110132</name>
</gene>
<dbReference type="CDD" id="cd01299">
    <property type="entry name" value="Met_dep_hydrolase_A"/>
    <property type="match status" value="1"/>
</dbReference>
<dbReference type="Proteomes" id="UP000243799">
    <property type="component" value="Unassembled WGS sequence"/>
</dbReference>
<dbReference type="EMBL" id="FOKG01000010">
    <property type="protein sequence ID" value="SFB41048.1"/>
    <property type="molecule type" value="Genomic_DNA"/>
</dbReference>
<dbReference type="Pfam" id="PF01979">
    <property type="entry name" value="Amidohydro_1"/>
    <property type="match status" value="1"/>
</dbReference>
<dbReference type="AlphaFoldDB" id="A0A1I1AX80"/>
<protein>
    <submittedName>
        <fullName evidence="2">Imidazolonepropionase</fullName>
    </submittedName>
</protein>
<accession>A0A1I1AX80</accession>
<dbReference type="InterPro" id="IPR011059">
    <property type="entry name" value="Metal-dep_hydrolase_composite"/>
</dbReference>
<name>A0A1I1AX80_9PSEU</name>
<dbReference type="PANTHER" id="PTHR43135">
    <property type="entry name" value="ALPHA-D-RIBOSE 1-METHYLPHOSPHONATE 5-TRIPHOSPHATE DIPHOSPHATASE"/>
    <property type="match status" value="1"/>
</dbReference>
<evidence type="ECO:0000313" key="2">
    <source>
        <dbReference type="EMBL" id="SFB41048.1"/>
    </source>
</evidence>
<dbReference type="GO" id="GO:0016810">
    <property type="term" value="F:hydrolase activity, acting on carbon-nitrogen (but not peptide) bonds"/>
    <property type="evidence" value="ECO:0007669"/>
    <property type="project" value="InterPro"/>
</dbReference>
<dbReference type="RefSeq" id="WP_091674405.1">
    <property type="nucleotide sequence ID" value="NZ_FOKG01000010.1"/>
</dbReference>
<dbReference type="PANTHER" id="PTHR43135:SF3">
    <property type="entry name" value="ALPHA-D-RIBOSE 1-METHYLPHOSPHONATE 5-TRIPHOSPHATE DIPHOSPHATASE"/>
    <property type="match status" value="1"/>
</dbReference>
<keyword evidence="3" id="KW-1185">Reference proteome</keyword>
<dbReference type="OrthoDB" id="3514520at2"/>
<organism evidence="2 3">
    <name type="scientific">Amycolatopsis marina</name>
    <dbReference type="NCBI Taxonomy" id="490629"/>
    <lineage>
        <taxon>Bacteria</taxon>
        <taxon>Bacillati</taxon>
        <taxon>Actinomycetota</taxon>
        <taxon>Actinomycetes</taxon>
        <taxon>Pseudonocardiales</taxon>
        <taxon>Pseudonocardiaceae</taxon>
        <taxon>Amycolatopsis</taxon>
    </lineage>
</organism>
<dbReference type="InterPro" id="IPR032466">
    <property type="entry name" value="Metal_Hydrolase"/>
</dbReference>
<feature type="domain" description="Amidohydrolase-related" evidence="1">
    <location>
        <begin position="51"/>
        <end position="395"/>
    </location>
</feature>
<dbReference type="InterPro" id="IPR006680">
    <property type="entry name" value="Amidohydro-rel"/>
</dbReference>
<sequence length="417" mass="44027">MKRTVFRNGTLYDAVSRTADSADIAVEDGWIVDVAAGLDGDEEVDCTGCGVLPGLFDCHVHLTMSGTDLFESAQQPFSLQFYEGALNMARTLACGITTVRDAAGADLGMRVAQERGMIAGPRMQVSLNMLSQTGGHGDPWWPSTCVMDLLPAHPGRPPVVVDGPDEIRRKIRELVRAGADVIKVATSGGLVSSGAGPKIPHFRDDEISMMVREAEAAGLHVMAHAHGEGAKAAVRNGARSIEHGNHLDDETLELMAQRGAWLVPTLSAGVGLRESIESGVPYPSHILAKVEESQGDQTVRRAVEAGVRIAMGTDAPLYPHGKNLLELELLVERGLSPADALHSATLSAAELMGLDRTLGSLQPGKRADIVVVEGNPLDVNNLGERIRAVYQDGRVVPNGGAPGTSVLSGSTMAAARH</sequence>
<dbReference type="Gene3D" id="2.30.40.10">
    <property type="entry name" value="Urease, subunit C, domain 1"/>
    <property type="match status" value="1"/>
</dbReference>